<dbReference type="AlphaFoldDB" id="A0A1M5JIE2"/>
<proteinExistence type="predicted"/>
<dbReference type="RefSeq" id="WP_143164701.1">
    <property type="nucleotide sequence ID" value="NZ_FQWQ01000001.1"/>
</dbReference>
<name>A0A1M5JIE2_9BACT</name>
<evidence type="ECO:0000313" key="2">
    <source>
        <dbReference type="Proteomes" id="UP000184212"/>
    </source>
</evidence>
<sequence length="309" mass="34512">MKSLSLILKPVPPVLLSLSPFLQVLVLLTAFCLPARAQIIGDIKHEAFRQKVLLTYTVNGLAANQHLEVNLYCSDDDFKTGLASLSGNGAGDRVQGNGQKTIIWDVLKDRPKLTGKVSFEIRALVLNDMNPSASTATGPVMTAASPEEKKSAVYAEMSSALGSFIIEAKDLVIAFRKSNDAMFEDNLMLRQLTDAVINYNTAFNKLNNDRMSYEKEVLLYWNNEALYNDVRYLFDYALGELHSANVLELNSALSTINDINLGKIAGRKNERDAKEKVLMSIYQNTGQLDKRIQELERRANRILYTLSNR</sequence>
<organism evidence="1 2">
    <name type="scientific">Chryseolinea serpens</name>
    <dbReference type="NCBI Taxonomy" id="947013"/>
    <lineage>
        <taxon>Bacteria</taxon>
        <taxon>Pseudomonadati</taxon>
        <taxon>Bacteroidota</taxon>
        <taxon>Cytophagia</taxon>
        <taxon>Cytophagales</taxon>
        <taxon>Fulvivirgaceae</taxon>
        <taxon>Chryseolinea</taxon>
    </lineage>
</organism>
<dbReference type="STRING" id="947013.SAMN04488109_0064"/>
<protein>
    <submittedName>
        <fullName evidence="1">Uncharacterized protein</fullName>
    </submittedName>
</protein>
<dbReference type="Proteomes" id="UP000184212">
    <property type="component" value="Unassembled WGS sequence"/>
</dbReference>
<gene>
    <name evidence="1" type="ORF">SAMN04488109_0064</name>
</gene>
<accession>A0A1M5JIE2</accession>
<keyword evidence="2" id="KW-1185">Reference proteome</keyword>
<dbReference type="EMBL" id="FQWQ01000001">
    <property type="protein sequence ID" value="SHG40040.1"/>
    <property type="molecule type" value="Genomic_DNA"/>
</dbReference>
<dbReference type="OrthoDB" id="797881at2"/>
<evidence type="ECO:0000313" key="1">
    <source>
        <dbReference type="EMBL" id="SHG40040.1"/>
    </source>
</evidence>
<reference evidence="1 2" key="1">
    <citation type="submission" date="2016-11" db="EMBL/GenBank/DDBJ databases">
        <authorList>
            <person name="Jaros S."/>
            <person name="Januszkiewicz K."/>
            <person name="Wedrychowicz H."/>
        </authorList>
    </citation>
    <scope>NUCLEOTIDE SEQUENCE [LARGE SCALE GENOMIC DNA]</scope>
    <source>
        <strain evidence="1 2">DSM 24574</strain>
    </source>
</reference>